<dbReference type="GO" id="GO:0005886">
    <property type="term" value="C:plasma membrane"/>
    <property type="evidence" value="ECO:0007669"/>
    <property type="project" value="UniProtKB-SubCell"/>
</dbReference>
<dbReference type="EMBL" id="POUA01000014">
    <property type="protein sequence ID" value="PZG55483.1"/>
    <property type="molecule type" value="Genomic_DNA"/>
</dbReference>
<keyword evidence="4 7" id="KW-0812">Transmembrane</keyword>
<dbReference type="InterPro" id="IPR035906">
    <property type="entry name" value="MetI-like_sf"/>
</dbReference>
<organism evidence="9 10">
    <name type="scientific">Spongiactinospora gelatinilytica</name>
    <dbReference type="NCBI Taxonomy" id="2666298"/>
    <lineage>
        <taxon>Bacteria</taxon>
        <taxon>Bacillati</taxon>
        <taxon>Actinomycetota</taxon>
        <taxon>Actinomycetes</taxon>
        <taxon>Streptosporangiales</taxon>
        <taxon>Streptosporangiaceae</taxon>
        <taxon>Spongiactinospora</taxon>
    </lineage>
</organism>
<dbReference type="Proteomes" id="UP000248544">
    <property type="component" value="Unassembled WGS sequence"/>
</dbReference>
<evidence type="ECO:0000313" key="10">
    <source>
        <dbReference type="Proteomes" id="UP000248544"/>
    </source>
</evidence>
<evidence type="ECO:0000256" key="4">
    <source>
        <dbReference type="ARBA" id="ARBA00022692"/>
    </source>
</evidence>
<keyword evidence="2 7" id="KW-0813">Transport</keyword>
<proteinExistence type="inferred from homology"/>
<feature type="domain" description="ABC transmembrane type-1" evidence="8">
    <location>
        <begin position="54"/>
        <end position="236"/>
    </location>
</feature>
<gene>
    <name evidence="9" type="ORF">C1I98_03430</name>
</gene>
<dbReference type="Pfam" id="PF00528">
    <property type="entry name" value="BPD_transp_1"/>
    <property type="match status" value="1"/>
</dbReference>
<name>A0A2W2H6K8_9ACTN</name>
<comment type="similarity">
    <text evidence="7">Belongs to the binding-protein-dependent transport system permease family.</text>
</comment>
<evidence type="ECO:0000256" key="1">
    <source>
        <dbReference type="ARBA" id="ARBA00004651"/>
    </source>
</evidence>
<evidence type="ECO:0000256" key="6">
    <source>
        <dbReference type="ARBA" id="ARBA00023136"/>
    </source>
</evidence>
<dbReference type="PANTHER" id="PTHR30151:SF16">
    <property type="entry name" value="ABC TRANSPORTER PERMEASE PROTEIN"/>
    <property type="match status" value="1"/>
</dbReference>
<comment type="subcellular location">
    <subcellularLocation>
        <location evidence="1 7">Cell membrane</location>
        <topology evidence="1 7">Multi-pass membrane protein</topology>
    </subcellularLocation>
</comment>
<keyword evidence="3" id="KW-1003">Cell membrane</keyword>
<dbReference type="PANTHER" id="PTHR30151">
    <property type="entry name" value="ALKANE SULFONATE ABC TRANSPORTER-RELATED, MEMBRANE SUBUNIT"/>
    <property type="match status" value="1"/>
</dbReference>
<sequence>MNTGGIIRGTIGALLPAATAEVLTRTGVLGLAPFSEVVVRFFTLAADGGFLLNAADTVAAWAAGLALATVAAVLTGVLLGSVPFLNTAAGVVVEFLRPIPSVALIPLAILLFGAETQMKIALICYAAAWPILLNTIYALRDVDPLAKEALRSFGFGRLAVLWRVSLPSAAPFVATGVRVSAAIGLVVVIGAELYGGGERGIGVVLIQARSGGGSDEVMLAVALWAGVFGLAVNTLLQRLSRTAFRWHAVRTGDLR</sequence>
<dbReference type="RefSeq" id="WP_111165593.1">
    <property type="nucleotide sequence ID" value="NZ_POUA01000014.1"/>
</dbReference>
<comment type="caution">
    <text evidence="9">The sequence shown here is derived from an EMBL/GenBank/DDBJ whole genome shotgun (WGS) entry which is preliminary data.</text>
</comment>
<dbReference type="GO" id="GO:0055085">
    <property type="term" value="P:transmembrane transport"/>
    <property type="evidence" value="ECO:0007669"/>
    <property type="project" value="InterPro"/>
</dbReference>
<dbReference type="PROSITE" id="PS50928">
    <property type="entry name" value="ABC_TM1"/>
    <property type="match status" value="1"/>
</dbReference>
<evidence type="ECO:0000256" key="7">
    <source>
        <dbReference type="RuleBase" id="RU363032"/>
    </source>
</evidence>
<keyword evidence="6 7" id="KW-0472">Membrane</keyword>
<feature type="transmembrane region" description="Helical" evidence="7">
    <location>
        <begin position="217"/>
        <end position="236"/>
    </location>
</feature>
<dbReference type="AlphaFoldDB" id="A0A2W2H6K8"/>
<keyword evidence="10" id="KW-1185">Reference proteome</keyword>
<keyword evidence="5 7" id="KW-1133">Transmembrane helix</keyword>
<feature type="transmembrane region" description="Helical" evidence="7">
    <location>
        <begin position="91"/>
        <end position="114"/>
    </location>
</feature>
<dbReference type="CDD" id="cd06261">
    <property type="entry name" value="TM_PBP2"/>
    <property type="match status" value="1"/>
</dbReference>
<accession>A0A2W2H6K8</accession>
<dbReference type="SUPFAM" id="SSF161098">
    <property type="entry name" value="MetI-like"/>
    <property type="match status" value="1"/>
</dbReference>
<feature type="transmembrane region" description="Helical" evidence="7">
    <location>
        <begin position="58"/>
        <end position="79"/>
    </location>
</feature>
<evidence type="ECO:0000256" key="5">
    <source>
        <dbReference type="ARBA" id="ARBA00022989"/>
    </source>
</evidence>
<protein>
    <submittedName>
        <fullName evidence="9">ABC transporter permease</fullName>
    </submittedName>
</protein>
<dbReference type="InterPro" id="IPR000515">
    <property type="entry name" value="MetI-like"/>
</dbReference>
<evidence type="ECO:0000256" key="3">
    <source>
        <dbReference type="ARBA" id="ARBA00022475"/>
    </source>
</evidence>
<evidence type="ECO:0000256" key="2">
    <source>
        <dbReference type="ARBA" id="ARBA00022448"/>
    </source>
</evidence>
<evidence type="ECO:0000313" key="9">
    <source>
        <dbReference type="EMBL" id="PZG55483.1"/>
    </source>
</evidence>
<feature type="transmembrane region" description="Helical" evidence="7">
    <location>
        <begin position="120"/>
        <end position="139"/>
    </location>
</feature>
<dbReference type="Gene3D" id="1.10.3720.10">
    <property type="entry name" value="MetI-like"/>
    <property type="match status" value="1"/>
</dbReference>
<evidence type="ECO:0000259" key="8">
    <source>
        <dbReference type="PROSITE" id="PS50928"/>
    </source>
</evidence>
<reference evidence="9 10" key="1">
    <citation type="submission" date="2018-01" db="EMBL/GenBank/DDBJ databases">
        <title>Draft genome sequence of Sphaerisporangium sp. 7K107.</title>
        <authorList>
            <person name="Sahin N."/>
            <person name="Saygin H."/>
            <person name="Ay H."/>
        </authorList>
    </citation>
    <scope>NUCLEOTIDE SEQUENCE [LARGE SCALE GENOMIC DNA]</scope>
    <source>
        <strain evidence="9 10">7K107</strain>
    </source>
</reference>